<evidence type="ECO:0000256" key="1">
    <source>
        <dbReference type="SAM" id="Phobius"/>
    </source>
</evidence>
<comment type="caution">
    <text evidence="2">The sequence shown here is derived from an EMBL/GenBank/DDBJ whole genome shotgun (WGS) entry which is preliminary data.</text>
</comment>
<evidence type="ECO:0000313" key="3">
    <source>
        <dbReference type="Proteomes" id="UP000581688"/>
    </source>
</evidence>
<feature type="transmembrane region" description="Helical" evidence="1">
    <location>
        <begin position="183"/>
        <end position="200"/>
    </location>
</feature>
<proteinExistence type="predicted"/>
<feature type="transmembrane region" description="Helical" evidence="1">
    <location>
        <begin position="6"/>
        <end position="27"/>
    </location>
</feature>
<keyword evidence="1" id="KW-1133">Transmembrane helix</keyword>
<feature type="transmembrane region" description="Helical" evidence="1">
    <location>
        <begin position="34"/>
        <end position="53"/>
    </location>
</feature>
<dbReference type="EMBL" id="JACHGH010000007">
    <property type="protein sequence ID" value="MBB6454137.1"/>
    <property type="molecule type" value="Genomic_DNA"/>
</dbReference>
<organism evidence="2 3">
    <name type="scientific">Salirhabdus euzebyi</name>
    <dbReference type="NCBI Taxonomy" id="394506"/>
    <lineage>
        <taxon>Bacteria</taxon>
        <taxon>Bacillati</taxon>
        <taxon>Bacillota</taxon>
        <taxon>Bacilli</taxon>
        <taxon>Bacillales</taxon>
        <taxon>Bacillaceae</taxon>
        <taxon>Salirhabdus</taxon>
    </lineage>
</organism>
<feature type="transmembrane region" description="Helical" evidence="1">
    <location>
        <begin position="124"/>
        <end position="142"/>
    </location>
</feature>
<keyword evidence="3" id="KW-1185">Reference proteome</keyword>
<feature type="transmembrane region" description="Helical" evidence="1">
    <location>
        <begin position="77"/>
        <end position="103"/>
    </location>
</feature>
<keyword evidence="1" id="KW-0472">Membrane</keyword>
<feature type="transmembrane region" description="Helical" evidence="1">
    <location>
        <begin position="233"/>
        <end position="255"/>
    </location>
</feature>
<sequence>MVSQSVLNGVLFQFGISFLLPIVLIIYIKKKYTLSWRAIGIGFLTFFIFVQILERGLHTVMIDPQSPNQLKWSENPFYYVLYGILAAGIFEEFGRFLSFKLLLKKKRSIGDGLSYGIGHGSFETLSIGVLGSVSTFLMIGLINNGEAHQTLSNELSVAEIDAIKQQLVDSPAFLYVLSGFERMAAMAMHLFLSLVVLLGINKGDFLYVWYAVFIHAVFNVAPALYQVGTISNVWVAEAIVISFGICAVFGIVKIVKKYRAFY</sequence>
<reference evidence="2 3" key="1">
    <citation type="submission" date="2020-08" db="EMBL/GenBank/DDBJ databases">
        <title>Genomic Encyclopedia of Type Strains, Phase IV (KMG-IV): sequencing the most valuable type-strain genomes for metagenomic binning, comparative biology and taxonomic classification.</title>
        <authorList>
            <person name="Goeker M."/>
        </authorList>
    </citation>
    <scope>NUCLEOTIDE SEQUENCE [LARGE SCALE GENOMIC DNA]</scope>
    <source>
        <strain evidence="2 3">DSM 19612</strain>
    </source>
</reference>
<name>A0A841Q738_9BACI</name>
<evidence type="ECO:0000313" key="2">
    <source>
        <dbReference type="EMBL" id="MBB6454137.1"/>
    </source>
</evidence>
<keyword evidence="1" id="KW-0812">Transmembrane</keyword>
<dbReference type="InterPro" id="IPR011397">
    <property type="entry name" value="YhfC"/>
</dbReference>
<dbReference type="Pfam" id="PF10086">
    <property type="entry name" value="YhfC"/>
    <property type="match status" value="1"/>
</dbReference>
<feature type="transmembrane region" description="Helical" evidence="1">
    <location>
        <begin position="207"/>
        <end position="227"/>
    </location>
</feature>
<dbReference type="Proteomes" id="UP000581688">
    <property type="component" value="Unassembled WGS sequence"/>
</dbReference>
<dbReference type="RefSeq" id="WP_174496768.1">
    <property type="nucleotide sequence ID" value="NZ_CADDWK010000009.1"/>
</dbReference>
<gene>
    <name evidence="2" type="ORF">HNQ94_002588</name>
</gene>
<dbReference type="PIRSF" id="PIRSF033101">
    <property type="entry name" value="UCP033101"/>
    <property type="match status" value="1"/>
</dbReference>
<protein>
    <submittedName>
        <fullName evidence="2">Putative membrane protein YhfC</fullName>
    </submittedName>
</protein>
<accession>A0A841Q738</accession>
<dbReference type="AlphaFoldDB" id="A0A841Q738"/>